<organism evidence="1 2">
    <name type="scientific">Stutzerimonas stutzeri</name>
    <name type="common">Pseudomonas stutzeri</name>
    <dbReference type="NCBI Taxonomy" id="316"/>
    <lineage>
        <taxon>Bacteria</taxon>
        <taxon>Pseudomonadati</taxon>
        <taxon>Pseudomonadota</taxon>
        <taxon>Gammaproteobacteria</taxon>
        <taxon>Pseudomonadales</taxon>
        <taxon>Pseudomonadaceae</taxon>
        <taxon>Stutzerimonas</taxon>
    </lineage>
</organism>
<dbReference type="PANTHER" id="PTHR34387:SF2">
    <property type="entry name" value="SLR1258 PROTEIN"/>
    <property type="match status" value="1"/>
</dbReference>
<evidence type="ECO:0000313" key="2">
    <source>
        <dbReference type="Proteomes" id="UP000032487"/>
    </source>
</evidence>
<dbReference type="PATRIC" id="fig|316.101.peg.3968"/>
<evidence type="ECO:0000313" key="1">
    <source>
        <dbReference type="EMBL" id="KJH80568.1"/>
    </source>
</evidence>
<sequence length="241" mass="26320">MITTRIGLLPALLIAAALAFAGWSVGQGVERFRMADRSVTVKGLAERDVQSDFAVWTLGFRRAGNDFAGVQQGLSDDRSRVVAFLREQGFADDEIEVRPLQVQDLLAREWAPQEIALRFNGSGQVLVKSMRVEAVGKAANGVDPLIQAGIQLDTEQNGFSGPRYQLRGFNDLKPALLEDATRNAREQAAKFAEDAGARLGELKNANQGVIRVLDDDGSDMDTGRTPGKRLRVVSTFEYALQ</sequence>
<comment type="caution">
    <text evidence="1">The sequence shown here is derived from an EMBL/GenBank/DDBJ whole genome shotgun (WGS) entry which is preliminary data.</text>
</comment>
<evidence type="ECO:0008006" key="3">
    <source>
        <dbReference type="Google" id="ProtNLM"/>
    </source>
</evidence>
<dbReference type="RefSeq" id="WP_045163188.1">
    <property type="nucleotide sequence ID" value="NZ_JYHV01000029.1"/>
</dbReference>
<protein>
    <recommendedName>
        <fullName evidence="3">SIMPL domain-containing protein</fullName>
    </recommendedName>
</protein>
<dbReference type="InterPro" id="IPR052022">
    <property type="entry name" value="26kDa_periplasmic_antigen"/>
</dbReference>
<dbReference type="Proteomes" id="UP000032487">
    <property type="component" value="Unassembled WGS sequence"/>
</dbReference>
<dbReference type="Pfam" id="PF04402">
    <property type="entry name" value="SIMPL"/>
    <property type="match status" value="1"/>
</dbReference>
<dbReference type="PIRSF" id="PIRSF029033">
    <property type="entry name" value="UCP029033"/>
    <property type="match status" value="1"/>
</dbReference>
<dbReference type="PANTHER" id="PTHR34387">
    <property type="entry name" value="SLR1258 PROTEIN"/>
    <property type="match status" value="1"/>
</dbReference>
<dbReference type="InterPro" id="IPR007497">
    <property type="entry name" value="SIMPL/DUF541"/>
</dbReference>
<gene>
    <name evidence="1" type="ORF">UF78_15995</name>
</gene>
<dbReference type="GO" id="GO:0006974">
    <property type="term" value="P:DNA damage response"/>
    <property type="evidence" value="ECO:0007669"/>
    <property type="project" value="TreeGrafter"/>
</dbReference>
<proteinExistence type="predicted"/>
<dbReference type="EMBL" id="JYHV01000029">
    <property type="protein sequence ID" value="KJH80568.1"/>
    <property type="molecule type" value="Genomic_DNA"/>
</dbReference>
<reference evidence="1 2" key="1">
    <citation type="submission" date="2015-02" db="EMBL/GenBank/DDBJ databases">
        <title>Draft genome sequence of Pseudomonas stutzeri NT0128 isolated from wheat (Triticum turgidum) rhizosphere.</title>
        <authorList>
            <person name="Tovi N."/>
            <person name="Frenk S."/>
            <person name="Hadar Y."/>
            <person name="Minz D."/>
        </authorList>
    </citation>
    <scope>NUCLEOTIDE SEQUENCE [LARGE SCALE GENOMIC DNA]</scope>
    <source>
        <strain evidence="1 2">NT0128</strain>
    </source>
</reference>
<name>A0A0D9AHU6_STUST</name>
<accession>A0A0D9AHU6</accession>
<dbReference type="AlphaFoldDB" id="A0A0D9AHU6"/>
<dbReference type="InterPro" id="IPR016907">
    <property type="entry name" value="UCP029033"/>
</dbReference>
<dbReference type="OrthoDB" id="9806540at2"/>